<evidence type="ECO:0000256" key="5">
    <source>
        <dbReference type="ARBA" id="ARBA00023136"/>
    </source>
</evidence>
<keyword evidence="2" id="KW-1003">Cell membrane</keyword>
<evidence type="ECO:0000256" key="2">
    <source>
        <dbReference type="ARBA" id="ARBA00022475"/>
    </source>
</evidence>
<proteinExistence type="predicted"/>
<comment type="subcellular location">
    <subcellularLocation>
        <location evidence="1">Cell membrane</location>
        <topology evidence="1">Multi-pass membrane protein</topology>
    </subcellularLocation>
</comment>
<evidence type="ECO:0000259" key="7">
    <source>
        <dbReference type="PROSITE" id="PS50042"/>
    </source>
</evidence>
<feature type="transmembrane region" description="Helical" evidence="6">
    <location>
        <begin position="142"/>
        <end position="168"/>
    </location>
</feature>
<organism evidence="8 9">
    <name type="scientific">Treponema succinifaciens (strain ATCC 33096 / DSM 2489 / 6091)</name>
    <dbReference type="NCBI Taxonomy" id="869209"/>
    <lineage>
        <taxon>Bacteria</taxon>
        <taxon>Pseudomonadati</taxon>
        <taxon>Spirochaetota</taxon>
        <taxon>Spirochaetia</taxon>
        <taxon>Spirochaetales</taxon>
        <taxon>Treponemataceae</taxon>
        <taxon>Treponema</taxon>
    </lineage>
</organism>
<dbReference type="OrthoDB" id="363046at2"/>
<dbReference type="Gene3D" id="2.60.120.10">
    <property type="entry name" value="Jelly Rolls"/>
    <property type="match status" value="1"/>
</dbReference>
<feature type="transmembrane region" description="Helical" evidence="6">
    <location>
        <begin position="215"/>
        <end position="234"/>
    </location>
</feature>
<dbReference type="AlphaFoldDB" id="F2NW58"/>
<name>F2NW58_TRES6</name>
<evidence type="ECO:0000313" key="8">
    <source>
        <dbReference type="EMBL" id="AEB14913.1"/>
    </source>
</evidence>
<keyword evidence="5 6" id="KW-0472">Membrane</keyword>
<evidence type="ECO:0000313" key="9">
    <source>
        <dbReference type="Proteomes" id="UP000006852"/>
    </source>
</evidence>
<dbReference type="InterPro" id="IPR017039">
    <property type="entry name" value="Virul_fac_BrkB"/>
</dbReference>
<evidence type="ECO:0000256" key="6">
    <source>
        <dbReference type="SAM" id="Phobius"/>
    </source>
</evidence>
<dbReference type="KEGG" id="tsu:Tresu_2040"/>
<dbReference type="PANTHER" id="PTHR30213:SF0">
    <property type="entry name" value="UPF0761 MEMBRANE PROTEIN YIHY"/>
    <property type="match status" value="1"/>
</dbReference>
<dbReference type="HOGENOM" id="CLU_049883_0_0_12"/>
<dbReference type="GeneID" id="302999162"/>
<dbReference type="EMBL" id="CP002631">
    <property type="protein sequence ID" value="AEB14913.1"/>
    <property type="molecule type" value="Genomic_DNA"/>
</dbReference>
<feature type="transmembrane region" description="Helical" evidence="6">
    <location>
        <begin position="246"/>
        <end position="272"/>
    </location>
</feature>
<feature type="transmembrane region" description="Helical" evidence="6">
    <location>
        <begin position="35"/>
        <end position="59"/>
    </location>
</feature>
<keyword evidence="9" id="KW-1185">Reference proteome</keyword>
<evidence type="ECO:0000256" key="3">
    <source>
        <dbReference type="ARBA" id="ARBA00022692"/>
    </source>
</evidence>
<dbReference type="CDD" id="cd00038">
    <property type="entry name" value="CAP_ED"/>
    <property type="match status" value="1"/>
</dbReference>
<dbReference type="InterPro" id="IPR000595">
    <property type="entry name" value="cNMP-bd_dom"/>
</dbReference>
<dbReference type="STRING" id="869209.Tresu_2040"/>
<dbReference type="Pfam" id="PF03631">
    <property type="entry name" value="Virul_fac_BrkB"/>
    <property type="match status" value="1"/>
</dbReference>
<keyword evidence="3 6" id="KW-0812">Transmembrane</keyword>
<dbReference type="InterPro" id="IPR018490">
    <property type="entry name" value="cNMP-bd_dom_sf"/>
</dbReference>
<gene>
    <name evidence="8" type="ordered locus">Tresu_2040</name>
</gene>
<dbReference type="GO" id="GO:0005886">
    <property type="term" value="C:plasma membrane"/>
    <property type="evidence" value="ECO:0007669"/>
    <property type="project" value="UniProtKB-SubCell"/>
</dbReference>
<dbReference type="Pfam" id="PF00027">
    <property type="entry name" value="cNMP_binding"/>
    <property type="match status" value="1"/>
</dbReference>
<reference evidence="8 9" key="1">
    <citation type="journal article" date="2011" name="Stand. Genomic Sci.">
        <title>Complete genome sequence of Treponema succinifaciens type strain (6091).</title>
        <authorList>
            <person name="Han C."/>
            <person name="Gronow S."/>
            <person name="Teshima H."/>
            <person name="Lapidus A."/>
            <person name="Nolan M."/>
            <person name="Lucas S."/>
            <person name="Hammon N."/>
            <person name="Deshpande S."/>
            <person name="Cheng J.F."/>
            <person name="Zeytun A."/>
            <person name="Tapia R."/>
            <person name="Goodwin L."/>
            <person name="Pitluck S."/>
            <person name="Liolios K."/>
            <person name="Pagani I."/>
            <person name="Ivanova N."/>
            <person name="Mavromatis K."/>
            <person name="Mikhailova N."/>
            <person name="Huntemann M."/>
            <person name="Pati A."/>
            <person name="Chen A."/>
            <person name="Palaniappan K."/>
            <person name="Land M."/>
            <person name="Hauser L."/>
            <person name="Brambilla E.M."/>
            <person name="Rohde M."/>
            <person name="Goker M."/>
            <person name="Woyke T."/>
            <person name="Bristow J."/>
            <person name="Eisen J.A."/>
            <person name="Markowitz V."/>
            <person name="Hugenholtz P."/>
            <person name="Kyrpides N.C."/>
            <person name="Klenk H.P."/>
            <person name="Detter J.C."/>
        </authorList>
    </citation>
    <scope>NUCLEOTIDE SEQUENCE [LARGE SCALE GENOMIC DNA]</scope>
    <source>
        <strain evidence="9">ATCC 33096 / DSM 2489 / 6091</strain>
    </source>
</reference>
<evidence type="ECO:0000256" key="4">
    <source>
        <dbReference type="ARBA" id="ARBA00022989"/>
    </source>
</evidence>
<dbReference type="SUPFAM" id="SSF51206">
    <property type="entry name" value="cAMP-binding domain-like"/>
    <property type="match status" value="1"/>
</dbReference>
<protein>
    <submittedName>
        <fullName evidence="8">Cyclic nucleotide-binding protein</fullName>
    </submittedName>
</protein>
<dbReference type="PANTHER" id="PTHR30213">
    <property type="entry name" value="INNER MEMBRANE PROTEIN YHJD"/>
    <property type="match status" value="1"/>
</dbReference>
<feature type="transmembrane region" description="Helical" evidence="6">
    <location>
        <begin position="189"/>
        <end position="209"/>
    </location>
</feature>
<feature type="transmembrane region" description="Helical" evidence="6">
    <location>
        <begin position="12"/>
        <end position="29"/>
    </location>
</feature>
<dbReference type="eggNOG" id="COG1295">
    <property type="taxonomic scope" value="Bacteria"/>
</dbReference>
<dbReference type="PROSITE" id="PS50042">
    <property type="entry name" value="CNMP_BINDING_3"/>
    <property type="match status" value="1"/>
</dbReference>
<dbReference type="RefSeq" id="WP_013702169.1">
    <property type="nucleotide sequence ID" value="NC_015385.1"/>
</dbReference>
<dbReference type="InterPro" id="IPR014710">
    <property type="entry name" value="RmlC-like_jellyroll"/>
</dbReference>
<feature type="domain" description="Cyclic nucleotide-binding" evidence="7">
    <location>
        <begin position="327"/>
        <end position="420"/>
    </location>
</feature>
<dbReference type="Proteomes" id="UP000006852">
    <property type="component" value="Chromosome"/>
</dbReference>
<sequence length="425" mass="48160">MTFCKKQLKKISLFSIVQSLYLSSSLFFSNDLISSASACAFGFLLSVVPISMIICVVLLRVLHASPETVSALISSSPFSSQIISIEDSLPKSLKLVTNFEVVIIAAVVWMSRRFFSSVIVGLKRIFGKDANSRPVKNMFLVFIGEALFVILFSLIIFIAISLKTIVLVPRFYGILEPLNHIADLISKTAAGFVPFIILFAATAFTYKFGSRTNPSWGISVLSSAGTCASFWILTKAFHLFVNINRYNLVYGVLSNIIVMLMGVFFFFIIFFFFAQWLYVYQFFETLLLCELYLLPEKQDGKFFSNIKRFLFINPYFLLKKDSHALNFNDGNFVYRKNSKSEFCFYIASGSILLIHKNEGQVLNQGTFFGEGECLLKKHRQEDAVSIGKSKVIKIHYSVFQKLIEKNPKIGVKALSQIRKYYKGTF</sequence>
<keyword evidence="4 6" id="KW-1133">Transmembrane helix</keyword>
<accession>F2NW58</accession>
<reference evidence="9" key="2">
    <citation type="submission" date="2011-04" db="EMBL/GenBank/DDBJ databases">
        <title>The complete genome of chromosome of Treponema succinifaciens DSM 2489.</title>
        <authorList>
            <person name="Lucas S."/>
            <person name="Copeland A."/>
            <person name="Lapidus A."/>
            <person name="Bruce D."/>
            <person name="Goodwin L."/>
            <person name="Pitluck S."/>
            <person name="Peters L."/>
            <person name="Kyrpides N."/>
            <person name="Mavromatis K."/>
            <person name="Ivanova N."/>
            <person name="Ovchinnikova G."/>
            <person name="Teshima H."/>
            <person name="Detter J.C."/>
            <person name="Tapia R."/>
            <person name="Han C."/>
            <person name="Land M."/>
            <person name="Hauser L."/>
            <person name="Markowitz V."/>
            <person name="Cheng J.-F."/>
            <person name="Hugenholtz P."/>
            <person name="Woyke T."/>
            <person name="Wu D."/>
            <person name="Gronow S."/>
            <person name="Wellnitz S."/>
            <person name="Brambilla E."/>
            <person name="Klenk H.-P."/>
            <person name="Eisen J.A."/>
        </authorList>
    </citation>
    <scope>NUCLEOTIDE SEQUENCE [LARGE SCALE GENOMIC DNA]</scope>
    <source>
        <strain evidence="9">ATCC 33096 / DSM 2489 / 6091</strain>
    </source>
</reference>
<evidence type="ECO:0000256" key="1">
    <source>
        <dbReference type="ARBA" id="ARBA00004651"/>
    </source>
</evidence>